<dbReference type="SUPFAM" id="SSF46767">
    <property type="entry name" value="Methylated DNA-protein cysteine methyltransferase, C-terminal domain"/>
    <property type="match status" value="1"/>
</dbReference>
<dbReference type="GO" id="GO:0003908">
    <property type="term" value="F:methylated-DNA-[protein]-cysteine S-methyltransferase activity"/>
    <property type="evidence" value="ECO:0007669"/>
    <property type="project" value="UniProtKB-UniRule"/>
</dbReference>
<evidence type="ECO:0000256" key="2">
    <source>
        <dbReference type="ARBA" id="ARBA00008711"/>
    </source>
</evidence>
<dbReference type="PANTHER" id="PTHR10815:SF5">
    <property type="entry name" value="METHYLATED-DNA--PROTEIN-CYSTEINE METHYLTRANSFERASE"/>
    <property type="match status" value="1"/>
</dbReference>
<reference evidence="12 13" key="2">
    <citation type="journal article" date="2012" name="PLoS ONE">
        <title>An ancient pathway combining carbon dioxide fixation with the generation and utilization of a sodium ion gradient for ATP synthesis.</title>
        <authorList>
            <person name="Poehlein A."/>
            <person name="Schmidt S."/>
            <person name="Kaster A.K."/>
            <person name="Goenrich M."/>
            <person name="Vollmers J."/>
            <person name="Thurmer A."/>
            <person name="Bertsch J."/>
            <person name="Schuchmann K."/>
            <person name="Voigt B."/>
            <person name="Hecker M."/>
            <person name="Daniel R."/>
            <person name="Thauer R.K."/>
            <person name="Gottschalk G."/>
            <person name="Muller V."/>
        </authorList>
    </citation>
    <scope>NUCLEOTIDE SEQUENCE [LARGE SCALE GENOMIC DNA]</scope>
    <source>
        <strain evidence="13">ATCC 29683 / DSM 1030 / JCM 2381 / KCTC 1655 / WB1</strain>
    </source>
</reference>
<dbReference type="Gene3D" id="3.30.160.70">
    <property type="entry name" value="Methylated DNA-protein cysteine methyltransferase domain"/>
    <property type="match status" value="1"/>
</dbReference>
<dbReference type="GO" id="GO:0005737">
    <property type="term" value="C:cytoplasm"/>
    <property type="evidence" value="ECO:0007669"/>
    <property type="project" value="UniProtKB-SubCell"/>
</dbReference>
<evidence type="ECO:0000259" key="11">
    <source>
        <dbReference type="Pfam" id="PF02870"/>
    </source>
</evidence>
<dbReference type="GO" id="GO:0032259">
    <property type="term" value="P:methylation"/>
    <property type="evidence" value="ECO:0007669"/>
    <property type="project" value="UniProtKB-KW"/>
</dbReference>
<comment type="subcellular location">
    <subcellularLocation>
        <location evidence="9">Cytoplasm</location>
    </subcellularLocation>
</comment>
<dbReference type="eggNOG" id="COG0350">
    <property type="taxonomic scope" value="Bacteria"/>
</dbReference>
<name>H6LHS5_ACEWD</name>
<protein>
    <recommendedName>
        <fullName evidence="9">Methylated-DNA--protein-cysteine methyltransferase</fullName>
        <ecNumber evidence="9">2.1.1.63</ecNumber>
    </recommendedName>
    <alternativeName>
        <fullName evidence="9">6-O-methylguanine-DNA methyltransferase</fullName>
        <shortName evidence="9">MGMT</shortName>
    </alternativeName>
    <alternativeName>
        <fullName evidence="9">O-6-methylguanine-DNA-alkyltransferase</fullName>
    </alternativeName>
</protein>
<dbReference type="CDD" id="cd06445">
    <property type="entry name" value="ATase"/>
    <property type="match status" value="1"/>
</dbReference>
<comment type="catalytic activity">
    <reaction evidence="8 9">
        <text>a 6-O-methyl-2'-deoxyguanosine in DNA + L-cysteinyl-[protein] = S-methyl-L-cysteinyl-[protein] + a 2'-deoxyguanosine in DNA</text>
        <dbReference type="Rhea" id="RHEA:24000"/>
        <dbReference type="Rhea" id="RHEA-COMP:10131"/>
        <dbReference type="Rhea" id="RHEA-COMP:10132"/>
        <dbReference type="Rhea" id="RHEA-COMP:11367"/>
        <dbReference type="Rhea" id="RHEA-COMP:11368"/>
        <dbReference type="ChEBI" id="CHEBI:29950"/>
        <dbReference type="ChEBI" id="CHEBI:82612"/>
        <dbReference type="ChEBI" id="CHEBI:85445"/>
        <dbReference type="ChEBI" id="CHEBI:85448"/>
        <dbReference type="EC" id="2.1.1.63"/>
    </reaction>
</comment>
<feature type="domain" description="Methylated-DNA-[protein]-cysteine S-methyltransferase DNA binding" evidence="10">
    <location>
        <begin position="94"/>
        <end position="173"/>
    </location>
</feature>
<evidence type="ECO:0000256" key="6">
    <source>
        <dbReference type="ARBA" id="ARBA00022763"/>
    </source>
</evidence>
<dbReference type="EMBL" id="CP002987">
    <property type="protein sequence ID" value="AFA47254.1"/>
    <property type="molecule type" value="Genomic_DNA"/>
</dbReference>
<dbReference type="InterPro" id="IPR036217">
    <property type="entry name" value="MethylDNA_cys_MeTrfase_DNAb"/>
</dbReference>
<dbReference type="KEGG" id="awo:Awo_c04550"/>
<keyword evidence="6 9" id="KW-0227">DNA damage</keyword>
<dbReference type="PANTHER" id="PTHR10815">
    <property type="entry name" value="METHYLATED-DNA--PROTEIN-CYSTEINE METHYLTRANSFERASE"/>
    <property type="match status" value="1"/>
</dbReference>
<comment type="catalytic activity">
    <reaction evidence="1 9">
        <text>a 4-O-methyl-thymidine in DNA + L-cysteinyl-[protein] = a thymidine in DNA + S-methyl-L-cysteinyl-[protein]</text>
        <dbReference type="Rhea" id="RHEA:53428"/>
        <dbReference type="Rhea" id="RHEA-COMP:10131"/>
        <dbReference type="Rhea" id="RHEA-COMP:10132"/>
        <dbReference type="Rhea" id="RHEA-COMP:13555"/>
        <dbReference type="Rhea" id="RHEA-COMP:13556"/>
        <dbReference type="ChEBI" id="CHEBI:29950"/>
        <dbReference type="ChEBI" id="CHEBI:82612"/>
        <dbReference type="ChEBI" id="CHEBI:137386"/>
        <dbReference type="ChEBI" id="CHEBI:137387"/>
        <dbReference type="EC" id="2.1.1.63"/>
    </reaction>
</comment>
<comment type="similarity">
    <text evidence="2 9">Belongs to the MGMT family.</text>
</comment>
<evidence type="ECO:0000256" key="9">
    <source>
        <dbReference type="HAMAP-Rule" id="MF_00772"/>
    </source>
</evidence>
<dbReference type="InterPro" id="IPR036388">
    <property type="entry name" value="WH-like_DNA-bd_sf"/>
</dbReference>
<reference evidence="13" key="1">
    <citation type="submission" date="2011-07" db="EMBL/GenBank/DDBJ databases">
        <title>Complete genome sequence of Acetobacterium woodii.</title>
        <authorList>
            <person name="Poehlein A."/>
            <person name="Schmidt S."/>
            <person name="Kaster A.-K."/>
            <person name="Goenrich M."/>
            <person name="Vollmers J."/>
            <person name="Thuermer A."/>
            <person name="Gottschalk G."/>
            <person name="Thauer R.K."/>
            <person name="Daniel R."/>
            <person name="Mueller V."/>
        </authorList>
    </citation>
    <scope>NUCLEOTIDE SEQUENCE [LARGE SCALE GENOMIC DNA]</scope>
    <source>
        <strain evidence="13">ATCC 29683 / DSM 1030 / JCM 2381 / KCTC 1655 / WB1</strain>
    </source>
</reference>
<evidence type="ECO:0000256" key="5">
    <source>
        <dbReference type="ARBA" id="ARBA00022679"/>
    </source>
</evidence>
<evidence type="ECO:0000256" key="4">
    <source>
        <dbReference type="ARBA" id="ARBA00022603"/>
    </source>
</evidence>
<dbReference type="Proteomes" id="UP000007177">
    <property type="component" value="Chromosome"/>
</dbReference>
<comment type="function">
    <text evidence="9">Involved in the cellular defense against the biological effects of O6-methylguanine (O6-MeG) and O4-methylthymine (O4-MeT) in DNA. Repairs the methylated nucleobase in DNA by stoichiometrically transferring the methyl group to a cysteine residue in the enzyme. This is a suicide reaction: the enzyme is irreversibly inactivated.</text>
</comment>
<dbReference type="EC" id="2.1.1.63" evidence="9"/>
<dbReference type="Pfam" id="PF02870">
    <property type="entry name" value="Methyltransf_1N"/>
    <property type="match status" value="1"/>
</dbReference>
<dbReference type="FunFam" id="1.10.10.10:FF:000214">
    <property type="entry name" value="Methylated-DNA--protein-cysteine methyltransferase"/>
    <property type="match status" value="1"/>
</dbReference>
<evidence type="ECO:0000313" key="12">
    <source>
        <dbReference type="EMBL" id="AFA47254.1"/>
    </source>
</evidence>
<dbReference type="NCBIfam" id="TIGR00589">
    <property type="entry name" value="ogt"/>
    <property type="match status" value="1"/>
</dbReference>
<organism evidence="12 13">
    <name type="scientific">Acetobacterium woodii (strain ATCC 29683 / DSM 1030 / JCM 2381 / KCTC 1655 / WB1)</name>
    <dbReference type="NCBI Taxonomy" id="931626"/>
    <lineage>
        <taxon>Bacteria</taxon>
        <taxon>Bacillati</taxon>
        <taxon>Bacillota</taxon>
        <taxon>Clostridia</taxon>
        <taxon>Eubacteriales</taxon>
        <taxon>Eubacteriaceae</taxon>
        <taxon>Acetobacterium</taxon>
    </lineage>
</organism>
<evidence type="ECO:0000256" key="7">
    <source>
        <dbReference type="ARBA" id="ARBA00023204"/>
    </source>
</evidence>
<dbReference type="InterPro" id="IPR036631">
    <property type="entry name" value="MGMT_N_sf"/>
</dbReference>
<dbReference type="InterPro" id="IPR001497">
    <property type="entry name" value="MethylDNA_cys_MeTrfase_AS"/>
</dbReference>
<dbReference type="Pfam" id="PF01035">
    <property type="entry name" value="DNA_binding_1"/>
    <property type="match status" value="1"/>
</dbReference>
<evidence type="ECO:0000259" key="10">
    <source>
        <dbReference type="Pfam" id="PF01035"/>
    </source>
</evidence>
<dbReference type="InterPro" id="IPR023546">
    <property type="entry name" value="MGMT"/>
</dbReference>
<sequence length="174" mass="19511">METKCWGQVWFYDQINDKMEENMEHGYCYETQLGKIVLTENGKAITRLIFSEVLPEGVIDQETPLLKKASQQLDEYFSGQRQSFDLPLQPQGTDFQQKVWKALQDIPYGEVCSYKAIAQAIGNEKACRAVGGANNRNPISIIIPCHRVIGANGDLVGYGGGIELKKQLLALEKK</sequence>
<dbReference type="InterPro" id="IPR014048">
    <property type="entry name" value="MethylDNA_cys_MeTrfase_DNA-bd"/>
</dbReference>
<evidence type="ECO:0000256" key="1">
    <source>
        <dbReference type="ARBA" id="ARBA00001286"/>
    </source>
</evidence>
<dbReference type="Gene3D" id="1.10.10.10">
    <property type="entry name" value="Winged helix-like DNA-binding domain superfamily/Winged helix DNA-binding domain"/>
    <property type="match status" value="1"/>
</dbReference>
<dbReference type="InterPro" id="IPR008332">
    <property type="entry name" value="MethylG_MeTrfase_N"/>
</dbReference>
<keyword evidence="7 9" id="KW-0234">DNA repair</keyword>
<evidence type="ECO:0000256" key="8">
    <source>
        <dbReference type="ARBA" id="ARBA00049348"/>
    </source>
</evidence>
<proteinExistence type="inferred from homology"/>
<evidence type="ECO:0000313" key="13">
    <source>
        <dbReference type="Proteomes" id="UP000007177"/>
    </source>
</evidence>
<dbReference type="GO" id="GO:0006307">
    <property type="term" value="P:DNA alkylation repair"/>
    <property type="evidence" value="ECO:0007669"/>
    <property type="project" value="UniProtKB-UniRule"/>
</dbReference>
<dbReference type="SUPFAM" id="SSF53155">
    <property type="entry name" value="Methylated DNA-protein cysteine methyltransferase domain"/>
    <property type="match status" value="1"/>
</dbReference>
<dbReference type="PROSITE" id="PS00374">
    <property type="entry name" value="MGMT"/>
    <property type="match status" value="1"/>
</dbReference>
<dbReference type="AlphaFoldDB" id="H6LHS5"/>
<dbReference type="HAMAP" id="MF_00772">
    <property type="entry name" value="OGT"/>
    <property type="match status" value="1"/>
</dbReference>
<dbReference type="HOGENOM" id="CLU_000445_52_2_9"/>
<evidence type="ECO:0000256" key="3">
    <source>
        <dbReference type="ARBA" id="ARBA00022490"/>
    </source>
</evidence>
<comment type="miscellaneous">
    <text evidence="9">This enzyme catalyzes only one turnover and therefore is not strictly catalytic. According to one definition, an enzyme is a biocatalyst that acts repeatedly and over many reaction cycles.</text>
</comment>
<keyword evidence="3 9" id="KW-0963">Cytoplasm</keyword>
<accession>H6LHS5</accession>
<keyword evidence="13" id="KW-1185">Reference proteome</keyword>
<dbReference type="STRING" id="931626.Awo_c04550"/>
<feature type="domain" description="Methylguanine DNA methyltransferase ribonuclease-like" evidence="11">
    <location>
        <begin position="29"/>
        <end position="89"/>
    </location>
</feature>
<keyword evidence="5 9" id="KW-0808">Transferase</keyword>
<feature type="active site" description="Nucleophile; methyl group acceptor" evidence="9">
    <location>
        <position position="145"/>
    </location>
</feature>
<gene>
    <name evidence="12" type="primary">ogt</name>
    <name evidence="12" type="ordered locus">Awo_c04550</name>
</gene>
<keyword evidence="4 9" id="KW-0489">Methyltransferase</keyword>